<keyword evidence="1" id="KW-0472">Membrane</keyword>
<organism evidence="2 3">
    <name type="scientific">Methylorubrum rhodinum</name>
    <dbReference type="NCBI Taxonomy" id="29428"/>
    <lineage>
        <taxon>Bacteria</taxon>
        <taxon>Pseudomonadati</taxon>
        <taxon>Pseudomonadota</taxon>
        <taxon>Alphaproteobacteria</taxon>
        <taxon>Hyphomicrobiales</taxon>
        <taxon>Methylobacteriaceae</taxon>
        <taxon>Methylorubrum</taxon>
    </lineage>
</organism>
<keyword evidence="1" id="KW-0812">Transmembrane</keyword>
<accession>A0A840ZJ91</accession>
<name>A0A840ZJ91_9HYPH</name>
<comment type="caution">
    <text evidence="2">The sequence shown here is derived from an EMBL/GenBank/DDBJ whole genome shotgun (WGS) entry which is preliminary data.</text>
</comment>
<evidence type="ECO:0000313" key="3">
    <source>
        <dbReference type="Proteomes" id="UP000583454"/>
    </source>
</evidence>
<evidence type="ECO:0000256" key="1">
    <source>
        <dbReference type="SAM" id="Phobius"/>
    </source>
</evidence>
<dbReference type="EMBL" id="JACHOP010000005">
    <property type="protein sequence ID" value="MBB5757051.1"/>
    <property type="molecule type" value="Genomic_DNA"/>
</dbReference>
<evidence type="ECO:0000313" key="2">
    <source>
        <dbReference type="EMBL" id="MBB5757051.1"/>
    </source>
</evidence>
<dbReference type="AlphaFoldDB" id="A0A840ZJ91"/>
<feature type="transmembrane region" description="Helical" evidence="1">
    <location>
        <begin position="34"/>
        <end position="55"/>
    </location>
</feature>
<gene>
    <name evidence="2" type="ORF">HNR00_001759</name>
</gene>
<keyword evidence="3" id="KW-1185">Reference proteome</keyword>
<keyword evidence="1" id="KW-1133">Transmembrane helix</keyword>
<reference evidence="2 3" key="1">
    <citation type="submission" date="2020-08" db="EMBL/GenBank/DDBJ databases">
        <title>Genomic Encyclopedia of Type Strains, Phase IV (KMG-IV): sequencing the most valuable type-strain genomes for metagenomic binning, comparative biology and taxonomic classification.</title>
        <authorList>
            <person name="Goeker M."/>
        </authorList>
    </citation>
    <scope>NUCLEOTIDE SEQUENCE [LARGE SCALE GENOMIC DNA]</scope>
    <source>
        <strain evidence="2 3">DSM 2163</strain>
    </source>
</reference>
<proteinExistence type="predicted"/>
<dbReference type="Proteomes" id="UP000583454">
    <property type="component" value="Unassembled WGS sequence"/>
</dbReference>
<sequence length="168" mass="18422">MAKRNRSATVAIRAAWYEGAFALVRFSPVLRKPLLLGVAAFLGGCASTPLAPLTVEQSKFRDQELRLMFAKLIATSNGFGADNWLVGKRSYSNAQITIPERDKGSDIICAKVTVKNDVTGVRDLDISAQLIEGPRGMSMRMSNYADMFGSRCKTPFTPFPELELLSSK</sequence>
<protein>
    <submittedName>
        <fullName evidence="2">Uncharacterized protein</fullName>
    </submittedName>
</protein>
<dbReference type="RefSeq" id="WP_183567951.1">
    <property type="nucleotide sequence ID" value="NZ_JACHOP010000005.1"/>
</dbReference>